<keyword evidence="1" id="KW-0175">Coiled coil</keyword>
<dbReference type="Proteomes" id="UP000216024">
    <property type="component" value="Unassembled WGS sequence"/>
</dbReference>
<evidence type="ECO:0000259" key="3">
    <source>
        <dbReference type="Pfam" id="PF26347"/>
    </source>
</evidence>
<protein>
    <recommendedName>
        <fullName evidence="3">Sporulation membrane protein YtrI C-terminal domain-containing protein</fullName>
    </recommendedName>
</protein>
<dbReference type="Pfam" id="PF26347">
    <property type="entry name" value="YtrI_sporulation"/>
    <property type="match status" value="1"/>
</dbReference>
<keyword evidence="2" id="KW-1133">Transmembrane helix</keyword>
<dbReference type="PROSITE" id="PS51257">
    <property type="entry name" value="PROKAR_LIPOPROTEIN"/>
    <property type="match status" value="1"/>
</dbReference>
<dbReference type="InterPro" id="IPR058620">
    <property type="entry name" value="YtrI_C"/>
</dbReference>
<evidence type="ECO:0000313" key="4">
    <source>
        <dbReference type="EMBL" id="PAB60360.1"/>
    </source>
</evidence>
<evidence type="ECO:0000256" key="1">
    <source>
        <dbReference type="SAM" id="Coils"/>
    </source>
</evidence>
<gene>
    <name evidence="4" type="ORF">CCE28_05545</name>
</gene>
<keyword evidence="2" id="KW-0472">Membrane</keyword>
<sequence>MGRVGSGKLKYFISTIAGIIIGCVIGSSMIIALVSYRIDKYYEEIRKLNIAIEAKDERLKKLEQSINRHKLILKDVEIVLIHEGDEIDKITIEKYAEEKYCKLVGREVKTIDIDIIGEIIDGRIFKVTNKEYKLKVAKMFLSDVLKIWIETKLINDA</sequence>
<evidence type="ECO:0000256" key="2">
    <source>
        <dbReference type="SAM" id="Phobius"/>
    </source>
</evidence>
<dbReference type="AlphaFoldDB" id="A0A267MNM9"/>
<comment type="caution">
    <text evidence="4">The sequence shown here is derived from an EMBL/GenBank/DDBJ whole genome shotgun (WGS) entry which is preliminary data.</text>
</comment>
<evidence type="ECO:0000313" key="5">
    <source>
        <dbReference type="Proteomes" id="UP000216024"/>
    </source>
</evidence>
<proteinExistence type="predicted"/>
<accession>A0A267MNM9</accession>
<feature type="domain" description="Sporulation membrane protein YtrI C-terminal" evidence="3">
    <location>
        <begin position="85"/>
        <end position="152"/>
    </location>
</feature>
<organism evidence="4 5">
    <name type="scientific">Anaeromicrobium sediminis</name>
    <dbReference type="NCBI Taxonomy" id="1478221"/>
    <lineage>
        <taxon>Bacteria</taxon>
        <taxon>Bacillati</taxon>
        <taxon>Bacillota</taxon>
        <taxon>Clostridia</taxon>
        <taxon>Peptostreptococcales</taxon>
        <taxon>Thermotaleaceae</taxon>
        <taxon>Anaeromicrobium</taxon>
    </lineage>
</organism>
<feature type="coiled-coil region" evidence="1">
    <location>
        <begin position="38"/>
        <end position="79"/>
    </location>
</feature>
<reference evidence="4 5" key="1">
    <citation type="submission" date="2017-06" db="EMBL/GenBank/DDBJ databases">
        <title>Draft genome sequence of anaerobic fermentative bacterium Anaeromicrobium sediminis DY2726D isolated from West Pacific Ocean sediments.</title>
        <authorList>
            <person name="Zeng X."/>
        </authorList>
    </citation>
    <scope>NUCLEOTIDE SEQUENCE [LARGE SCALE GENOMIC DNA]</scope>
    <source>
        <strain evidence="4 5">DY2726D</strain>
    </source>
</reference>
<feature type="transmembrane region" description="Helical" evidence="2">
    <location>
        <begin position="12"/>
        <end position="36"/>
    </location>
</feature>
<keyword evidence="5" id="KW-1185">Reference proteome</keyword>
<name>A0A267MNM9_9FIRM</name>
<dbReference type="EMBL" id="NIBG01000003">
    <property type="protein sequence ID" value="PAB60360.1"/>
    <property type="molecule type" value="Genomic_DNA"/>
</dbReference>
<keyword evidence="2" id="KW-0812">Transmembrane</keyword>